<evidence type="ECO:0000313" key="8">
    <source>
        <dbReference type="Proteomes" id="UP000295668"/>
    </source>
</evidence>
<gene>
    <name evidence="7" type="ORF">EZJ43_15825</name>
</gene>
<dbReference type="SUPFAM" id="SSF53649">
    <property type="entry name" value="Alkaline phosphatase-like"/>
    <property type="match status" value="1"/>
</dbReference>
<protein>
    <submittedName>
        <fullName evidence="7">Alkaline phosphatase family protein</fullName>
    </submittedName>
</protein>
<feature type="signal peptide" evidence="6">
    <location>
        <begin position="1"/>
        <end position="36"/>
    </location>
</feature>
<dbReference type="OrthoDB" id="9766127at2"/>
<dbReference type="Gene3D" id="3.30.1360.150">
    <property type="match status" value="1"/>
</dbReference>
<dbReference type="CDD" id="cd16016">
    <property type="entry name" value="AP-SPAP"/>
    <property type="match status" value="1"/>
</dbReference>
<name>A0A4R5MIR3_9SPHI</name>
<organism evidence="7 8">
    <name type="scientific">Pedobacter changchengzhani</name>
    <dbReference type="NCBI Taxonomy" id="2529274"/>
    <lineage>
        <taxon>Bacteria</taxon>
        <taxon>Pseudomonadati</taxon>
        <taxon>Bacteroidota</taxon>
        <taxon>Sphingobacteriia</taxon>
        <taxon>Sphingobacteriales</taxon>
        <taxon>Sphingobacteriaceae</taxon>
        <taxon>Pedobacter</taxon>
    </lineage>
</organism>
<proteinExistence type="predicted"/>
<dbReference type="InterPro" id="IPR026263">
    <property type="entry name" value="Alkaline_phosphatase_prok"/>
</dbReference>
<keyword evidence="3 6" id="KW-0732">Signal</keyword>
<dbReference type="GO" id="GO:0046872">
    <property type="term" value="F:metal ion binding"/>
    <property type="evidence" value="ECO:0007669"/>
    <property type="project" value="UniProtKB-KW"/>
</dbReference>
<evidence type="ECO:0000256" key="3">
    <source>
        <dbReference type="ARBA" id="ARBA00022729"/>
    </source>
</evidence>
<dbReference type="GO" id="GO:0004035">
    <property type="term" value="F:alkaline phosphatase activity"/>
    <property type="evidence" value="ECO:0007669"/>
    <property type="project" value="InterPro"/>
</dbReference>
<reference evidence="7 8" key="1">
    <citation type="submission" date="2019-02" db="EMBL/GenBank/DDBJ databases">
        <title>Pedobacter sp. nov., a novel speices isolated from soil of pinguins habitat in Antarcitica.</title>
        <authorList>
            <person name="He R.-H."/>
        </authorList>
    </citation>
    <scope>NUCLEOTIDE SEQUENCE [LARGE SCALE GENOMIC DNA]</scope>
    <source>
        <strain evidence="7 8">E01020</strain>
    </source>
</reference>
<dbReference type="InterPro" id="IPR017850">
    <property type="entry name" value="Alkaline_phosphatase_core_sf"/>
</dbReference>
<evidence type="ECO:0000256" key="6">
    <source>
        <dbReference type="SAM" id="SignalP"/>
    </source>
</evidence>
<feature type="active site" description="Phosphothreonine intermediate" evidence="4">
    <location>
        <position position="99"/>
    </location>
</feature>
<dbReference type="Gene3D" id="3.40.720.10">
    <property type="entry name" value="Alkaline Phosphatase, subunit A"/>
    <property type="match status" value="1"/>
</dbReference>
<dbReference type="PANTHER" id="PTHR10151:SF120">
    <property type="entry name" value="BIS(5'-ADENOSYL)-TRIPHOSPHATASE"/>
    <property type="match status" value="1"/>
</dbReference>
<dbReference type="NCBIfam" id="NF042991">
    <property type="entry name" value="alk_phos_PafA"/>
    <property type="match status" value="1"/>
</dbReference>
<dbReference type="Pfam" id="PF01663">
    <property type="entry name" value="Phosphodiest"/>
    <property type="match status" value="1"/>
</dbReference>
<comment type="caution">
    <text evidence="7">The sequence shown here is derived from an EMBL/GenBank/DDBJ whole genome shotgun (WGS) entry which is preliminary data.</text>
</comment>
<feature type="binding site" evidence="5">
    <location>
        <begin position="181"/>
        <end position="183"/>
    </location>
    <ligand>
        <name>substrate</name>
    </ligand>
</feature>
<evidence type="ECO:0000256" key="4">
    <source>
        <dbReference type="PIRSR" id="PIRSR031924-50"/>
    </source>
</evidence>
<evidence type="ECO:0000256" key="2">
    <source>
        <dbReference type="ARBA" id="ARBA00022723"/>
    </source>
</evidence>
<keyword evidence="8" id="KW-1185">Reference proteome</keyword>
<dbReference type="AlphaFoldDB" id="A0A4R5MIR3"/>
<dbReference type="RefSeq" id="WP_133263692.1">
    <property type="nucleotide sequence ID" value="NZ_SJCY01000014.1"/>
</dbReference>
<evidence type="ECO:0000256" key="1">
    <source>
        <dbReference type="ARBA" id="ARBA00022553"/>
    </source>
</evidence>
<accession>A0A4R5MIR3</accession>
<dbReference type="InterPro" id="IPR002591">
    <property type="entry name" value="Phosphodiest/P_Trfase"/>
</dbReference>
<dbReference type="PANTHER" id="PTHR10151">
    <property type="entry name" value="ECTONUCLEOTIDE PYROPHOSPHATASE/PHOSPHODIESTERASE"/>
    <property type="match status" value="1"/>
</dbReference>
<evidence type="ECO:0000256" key="5">
    <source>
        <dbReference type="PIRSR" id="PIRSR031924-51"/>
    </source>
</evidence>
<keyword evidence="2" id="KW-0479">Metal-binding</keyword>
<dbReference type="PIRSF" id="PIRSF031924">
    <property type="entry name" value="Pi-irrepressible_AP"/>
    <property type="match status" value="1"/>
</dbReference>
<feature type="chain" id="PRO_5020719566" evidence="6">
    <location>
        <begin position="37"/>
        <end position="564"/>
    </location>
</feature>
<sequence>MLQFKVNLPARKFYFTTARNFLILLLLIASSFAVQAQKAKVTDNTLPKPKLVVGIVIDQMRWDYLYRFYDRYGETGFKRLLKQGFSCENTLINYIPSVTAVGHSTIYTGSVPAIHGITDNNWIDRASGKSVYCTSDSAVQSVGTTGKSGQMSPRNLLASTITDELAIASNFQSKIVGVSLKDRASILPAGHTPTAAFWLDDDSGNFITSSYYMQQLPKWVNDFNQAKHIDKLIAKDWHTLYPIETYTQSLPDNAIWEGKFKGETESIFPHLISSVYKNSREDFRDTPFGNTLTLEFAKATLDAYQLGKGSATDFLAINCASTDYVGHMYGPNSVEVEDVYLRLDKDLGAFFDALDKKVGKGNYTVFLTADHGASNSIKFNQAHKIPSENVNTGAIRASLNEYLKGKFDVEKLVTRVSSYQVYYNADLIDKKKLDYNLVKQESINFLRKQPGISFAVDLDNIQAASIPNYIKERIINGYNYKRSGDVQIISDPGWFSGGSTGTTHGLYGPTDTHIPLIFMGWGIKHGATNRETYMTDIAPTVAAFLHIQMPNGAIGKPIVEVLSK</sequence>
<evidence type="ECO:0000313" key="7">
    <source>
        <dbReference type="EMBL" id="TDG35035.1"/>
    </source>
</evidence>
<dbReference type="EMBL" id="SJCY01000014">
    <property type="protein sequence ID" value="TDG35035.1"/>
    <property type="molecule type" value="Genomic_DNA"/>
</dbReference>
<dbReference type="Proteomes" id="UP000295668">
    <property type="component" value="Unassembled WGS sequence"/>
</dbReference>
<feature type="binding site" evidence="5">
    <location>
        <position position="120"/>
    </location>
    <ligand>
        <name>substrate</name>
    </ligand>
</feature>
<keyword evidence="1 4" id="KW-0597">Phosphoprotein</keyword>